<gene>
    <name evidence="4" type="ORF">GCM10023116_02130</name>
</gene>
<accession>A0ABP8UVM6</accession>
<feature type="domain" description="Photosynthesis system II assembly factor Ycf48/Hcf136-like" evidence="3">
    <location>
        <begin position="95"/>
        <end position="268"/>
    </location>
</feature>
<dbReference type="SUPFAM" id="SSF50939">
    <property type="entry name" value="Sialidases"/>
    <property type="match status" value="1"/>
</dbReference>
<keyword evidence="2" id="KW-0604">Photosystem II</keyword>
<dbReference type="InterPro" id="IPR036278">
    <property type="entry name" value="Sialidase_sf"/>
</dbReference>
<dbReference type="Pfam" id="PF14870">
    <property type="entry name" value="PSII_BNR"/>
    <property type="match status" value="2"/>
</dbReference>
<dbReference type="CDD" id="cd15482">
    <property type="entry name" value="Sialidase_non-viral"/>
    <property type="match status" value="1"/>
</dbReference>
<dbReference type="Gene3D" id="2.130.10.10">
    <property type="entry name" value="YVTN repeat-like/Quinoprotein amine dehydrogenase"/>
    <property type="match status" value="1"/>
</dbReference>
<dbReference type="InterPro" id="IPR015943">
    <property type="entry name" value="WD40/YVTN_repeat-like_dom_sf"/>
</dbReference>
<dbReference type="PANTHER" id="PTHR47199:SF2">
    <property type="entry name" value="PHOTOSYSTEM II STABILITY_ASSEMBLY FACTOR HCF136, CHLOROPLASTIC"/>
    <property type="match status" value="1"/>
</dbReference>
<reference evidence="5" key="1">
    <citation type="journal article" date="2019" name="Int. J. Syst. Evol. Microbiol.">
        <title>The Global Catalogue of Microorganisms (GCM) 10K type strain sequencing project: providing services to taxonomists for standard genome sequencing and annotation.</title>
        <authorList>
            <consortium name="The Broad Institute Genomics Platform"/>
            <consortium name="The Broad Institute Genome Sequencing Center for Infectious Disease"/>
            <person name="Wu L."/>
            <person name="Ma J."/>
        </authorList>
    </citation>
    <scope>NUCLEOTIDE SEQUENCE [LARGE SCALE GENOMIC DNA]</scope>
    <source>
        <strain evidence="5">JCM 17805</strain>
    </source>
</reference>
<comment type="caution">
    <text evidence="4">The sequence shown here is derived from an EMBL/GenBank/DDBJ whole genome shotgun (WGS) entry which is preliminary data.</text>
</comment>
<sequence length="304" mass="32543">MNSDHAVLSEKAASSLLLDITRAGDGLRLVAVGDRGHILISDNNGYDWRQVSVPSRQMLTAVSFPSATTGFAVGHDAVILKSTDGGDSWVKVYDDLDAEVPLLDIMMMDEQTGFAVGAYGYIVRTEDGGETWDDWFDMIENEDEFHYNAITQIGDGTLLLAGEAGLLYRSLDGGETWEFLESPYEGSFFGIIPSSDPGSAIVFGLRGNAFQTVDAGESWVEVDTGTDQTLFGAVHIDGNGQVIVGSSGTLFEMSDPEPQIHTRSDRATLLSASKAPDNSLVVVGETGVHRMPVGKPAVATLSEQ</sequence>
<dbReference type="EMBL" id="BAABFL010000016">
    <property type="protein sequence ID" value="GAA4647951.1"/>
    <property type="molecule type" value="Genomic_DNA"/>
</dbReference>
<keyword evidence="5" id="KW-1185">Reference proteome</keyword>
<dbReference type="Proteomes" id="UP001500604">
    <property type="component" value="Unassembled WGS sequence"/>
</dbReference>
<evidence type="ECO:0000259" key="3">
    <source>
        <dbReference type="Pfam" id="PF14870"/>
    </source>
</evidence>
<organism evidence="4 5">
    <name type="scientific">Kistimonas scapharcae</name>
    <dbReference type="NCBI Taxonomy" id="1036133"/>
    <lineage>
        <taxon>Bacteria</taxon>
        <taxon>Pseudomonadati</taxon>
        <taxon>Pseudomonadota</taxon>
        <taxon>Gammaproteobacteria</taxon>
        <taxon>Oceanospirillales</taxon>
        <taxon>Endozoicomonadaceae</taxon>
        <taxon>Kistimonas</taxon>
    </lineage>
</organism>
<evidence type="ECO:0000313" key="5">
    <source>
        <dbReference type="Proteomes" id="UP001500604"/>
    </source>
</evidence>
<dbReference type="InterPro" id="IPR028203">
    <property type="entry name" value="PSII_CF48-like_dom"/>
</dbReference>
<feature type="domain" description="Photosynthesis system II assembly factor Ycf48/Hcf136-like" evidence="3">
    <location>
        <begin position="46"/>
        <end position="91"/>
    </location>
</feature>
<evidence type="ECO:0000256" key="2">
    <source>
        <dbReference type="ARBA" id="ARBA00023276"/>
    </source>
</evidence>
<proteinExistence type="predicted"/>
<protein>
    <submittedName>
        <fullName evidence="4">YCF48-related protein</fullName>
    </submittedName>
</protein>
<dbReference type="PANTHER" id="PTHR47199">
    <property type="entry name" value="PHOTOSYSTEM II STABILITY/ASSEMBLY FACTOR HCF136, CHLOROPLASTIC"/>
    <property type="match status" value="1"/>
</dbReference>
<dbReference type="RefSeq" id="WP_345192975.1">
    <property type="nucleotide sequence ID" value="NZ_BAABFL010000016.1"/>
</dbReference>
<name>A0ABP8UVM6_9GAMM</name>
<evidence type="ECO:0000256" key="1">
    <source>
        <dbReference type="ARBA" id="ARBA00022531"/>
    </source>
</evidence>
<evidence type="ECO:0000313" key="4">
    <source>
        <dbReference type="EMBL" id="GAA4647951.1"/>
    </source>
</evidence>
<keyword evidence="1" id="KW-0602">Photosynthesis</keyword>